<evidence type="ECO:0000313" key="1">
    <source>
        <dbReference type="EMBL" id="GFY73880.1"/>
    </source>
</evidence>
<sequence>MLLVDMLYSLGFAASYGKTVQYEISTAYHPQSRILSSESGMLVEYVGDNANINVHTLDSNNTLHVMEIVTPKYIHWPYTKMYNQTKRVSNSIDNLRYTQFIKSTKLNKPVQLFNIPPTSAAVHQHISRVYYQVQTWLGNRLEPQEWGSILRKEFLEPITTILPPTPDELLKTICCNCKNGCGLRCGCKKSGCNVLQIVTSIIGQACFNASHYESDLDEDCTFDPKIFQDLETNILDDENNGNE</sequence>
<dbReference type="AlphaFoldDB" id="A0A8X7CPZ4"/>
<reference evidence="1" key="1">
    <citation type="submission" date="2020-08" db="EMBL/GenBank/DDBJ databases">
        <title>Multicomponent nature underlies the extraordinary mechanical properties of spider dragline silk.</title>
        <authorList>
            <person name="Kono N."/>
            <person name="Nakamura H."/>
            <person name="Mori M."/>
            <person name="Yoshida Y."/>
            <person name="Ohtoshi R."/>
            <person name="Malay A.D."/>
            <person name="Moran D.A.P."/>
            <person name="Tomita M."/>
            <person name="Numata K."/>
            <person name="Arakawa K."/>
        </authorList>
    </citation>
    <scope>NUCLEOTIDE SEQUENCE</scope>
</reference>
<proteinExistence type="predicted"/>
<dbReference type="EMBL" id="BMAV01020432">
    <property type="protein sequence ID" value="GFY73880.1"/>
    <property type="molecule type" value="Genomic_DNA"/>
</dbReference>
<dbReference type="OrthoDB" id="7699940at2759"/>
<accession>A0A8X7CPZ4</accession>
<name>A0A8X7CPZ4_9ARAC</name>
<comment type="caution">
    <text evidence="1">The sequence shown here is derived from an EMBL/GenBank/DDBJ whole genome shotgun (WGS) entry which is preliminary data.</text>
</comment>
<dbReference type="Proteomes" id="UP000886998">
    <property type="component" value="Unassembled WGS sequence"/>
</dbReference>
<protein>
    <submittedName>
        <fullName evidence="1">Uncharacterized protein</fullName>
    </submittedName>
</protein>
<evidence type="ECO:0000313" key="2">
    <source>
        <dbReference type="Proteomes" id="UP000886998"/>
    </source>
</evidence>
<keyword evidence="2" id="KW-1185">Reference proteome</keyword>
<organism evidence="1 2">
    <name type="scientific">Trichonephila inaurata madagascariensis</name>
    <dbReference type="NCBI Taxonomy" id="2747483"/>
    <lineage>
        <taxon>Eukaryota</taxon>
        <taxon>Metazoa</taxon>
        <taxon>Ecdysozoa</taxon>
        <taxon>Arthropoda</taxon>
        <taxon>Chelicerata</taxon>
        <taxon>Arachnida</taxon>
        <taxon>Araneae</taxon>
        <taxon>Araneomorphae</taxon>
        <taxon>Entelegynae</taxon>
        <taxon>Araneoidea</taxon>
        <taxon>Nephilidae</taxon>
        <taxon>Trichonephila</taxon>
        <taxon>Trichonephila inaurata</taxon>
    </lineage>
</organism>
<gene>
    <name evidence="1" type="primary">EVAR_88550_1</name>
    <name evidence="1" type="ORF">TNIN_169741</name>
</gene>